<reference evidence="2" key="1">
    <citation type="submission" date="2021-02" db="EMBL/GenBank/DDBJ databases">
        <title>Psilocybe cubensis genome.</title>
        <authorList>
            <person name="Mckernan K.J."/>
            <person name="Crawford S."/>
            <person name="Trippe A."/>
            <person name="Kane L.T."/>
            <person name="Mclaughlin S."/>
        </authorList>
    </citation>
    <scope>NUCLEOTIDE SEQUENCE [LARGE SCALE GENOMIC DNA]</scope>
    <source>
        <strain evidence="2">MGC-MH-2018</strain>
    </source>
</reference>
<proteinExistence type="predicted"/>
<feature type="compositionally biased region" description="Polar residues" evidence="1">
    <location>
        <begin position="1"/>
        <end position="13"/>
    </location>
</feature>
<feature type="region of interest" description="Disordered" evidence="1">
    <location>
        <begin position="70"/>
        <end position="112"/>
    </location>
</feature>
<name>A0A8H7XQA4_PSICU</name>
<gene>
    <name evidence="2" type="ORF">JR316_011529</name>
</gene>
<organism evidence="2">
    <name type="scientific">Psilocybe cubensis</name>
    <name type="common">Psychedelic mushroom</name>
    <name type="synonym">Stropharia cubensis</name>
    <dbReference type="NCBI Taxonomy" id="181762"/>
    <lineage>
        <taxon>Eukaryota</taxon>
        <taxon>Fungi</taxon>
        <taxon>Dikarya</taxon>
        <taxon>Basidiomycota</taxon>
        <taxon>Agaricomycotina</taxon>
        <taxon>Agaricomycetes</taxon>
        <taxon>Agaricomycetidae</taxon>
        <taxon>Agaricales</taxon>
        <taxon>Agaricineae</taxon>
        <taxon>Strophariaceae</taxon>
        <taxon>Psilocybe</taxon>
    </lineage>
</organism>
<dbReference type="AlphaFoldDB" id="A0A8H7XQA4"/>
<evidence type="ECO:0000313" key="2">
    <source>
        <dbReference type="EMBL" id="KAG5163740.1"/>
    </source>
</evidence>
<dbReference type="EMBL" id="JAFIQS010000014">
    <property type="protein sequence ID" value="KAG5163740.1"/>
    <property type="molecule type" value="Genomic_DNA"/>
</dbReference>
<feature type="region of interest" description="Disordered" evidence="1">
    <location>
        <begin position="1"/>
        <end position="30"/>
    </location>
</feature>
<protein>
    <submittedName>
        <fullName evidence="2">Uncharacterized protein</fullName>
    </submittedName>
</protein>
<feature type="compositionally biased region" description="Polar residues" evidence="1">
    <location>
        <begin position="270"/>
        <end position="285"/>
    </location>
</feature>
<sequence length="388" mass="42023">MLKDTSSPAQKDQVNFEPYRRRLPKDHAVPDDINDLRKECFVCYNRLKQGSGDKASIACTCTKANLEKTDPSELHGSQAPPELPLDKKSLSRNNLEETSPDRSREPKLPKPLPMSTYALPKLCKICEQELTSGETCICRICVTQPSPPHFEARIERLKRGVPYTGADLNSASASVRTPSSSFMNTNAMQTISVKSQMPLQFDSITGVIRTDTSAGPLDDDASPAAASSPAHVPFVHCTHINSAAAVPEFHHNSSNDGETRFNSTTHAELGASASSDMPPSTSPTVSADIDSSFKDIQTARTVPPPRLIPMSILYRRAHSQNTARCLENKERILSISNVSSHRIASISDSVTTPSPFTKSAINMEGSNASRDFVPIALVDATASSSKST</sequence>
<accession>A0A8H7XQA4</accession>
<feature type="region of interest" description="Disordered" evidence="1">
    <location>
        <begin position="270"/>
        <end position="289"/>
    </location>
</feature>
<evidence type="ECO:0000256" key="1">
    <source>
        <dbReference type="SAM" id="MobiDB-lite"/>
    </source>
</evidence>
<feature type="compositionally biased region" description="Basic and acidic residues" evidence="1">
    <location>
        <begin position="99"/>
        <end position="108"/>
    </location>
</feature>
<comment type="caution">
    <text evidence="2">The sequence shown here is derived from an EMBL/GenBank/DDBJ whole genome shotgun (WGS) entry which is preliminary data.</text>
</comment>